<evidence type="ECO:0000256" key="1">
    <source>
        <dbReference type="SAM" id="MobiDB-lite"/>
    </source>
</evidence>
<feature type="region of interest" description="Disordered" evidence="1">
    <location>
        <begin position="286"/>
        <end position="388"/>
    </location>
</feature>
<dbReference type="InterPro" id="IPR001357">
    <property type="entry name" value="BRCT_dom"/>
</dbReference>
<gene>
    <name evidence="3" type="ORF">D9613_001750</name>
</gene>
<protein>
    <recommendedName>
        <fullName evidence="2">BRCT domain-containing protein</fullName>
    </recommendedName>
</protein>
<evidence type="ECO:0000313" key="3">
    <source>
        <dbReference type="EMBL" id="KAF4623536.1"/>
    </source>
</evidence>
<dbReference type="AlphaFoldDB" id="A0A8H4R6A7"/>
<feature type="region of interest" description="Disordered" evidence="1">
    <location>
        <begin position="110"/>
        <end position="201"/>
    </location>
</feature>
<dbReference type="EMBL" id="JAACJL010000001">
    <property type="protein sequence ID" value="KAF4623536.1"/>
    <property type="molecule type" value="Genomic_DNA"/>
</dbReference>
<evidence type="ECO:0000259" key="2">
    <source>
        <dbReference type="PROSITE" id="PS50172"/>
    </source>
</evidence>
<feature type="compositionally biased region" description="Low complexity" evidence="1">
    <location>
        <begin position="679"/>
        <end position="705"/>
    </location>
</feature>
<name>A0A8H4R6A7_9AGAR</name>
<dbReference type="Gene3D" id="3.40.50.10190">
    <property type="entry name" value="BRCT domain"/>
    <property type="match status" value="1"/>
</dbReference>
<feature type="region of interest" description="Disordered" evidence="1">
    <location>
        <begin position="662"/>
        <end position="709"/>
    </location>
</feature>
<feature type="region of interest" description="Disordered" evidence="1">
    <location>
        <begin position="566"/>
        <end position="586"/>
    </location>
</feature>
<feature type="compositionally biased region" description="Polar residues" evidence="1">
    <location>
        <begin position="542"/>
        <end position="553"/>
    </location>
</feature>
<dbReference type="Proteomes" id="UP000521872">
    <property type="component" value="Unassembled WGS sequence"/>
</dbReference>
<organism evidence="3 4">
    <name type="scientific">Agrocybe pediades</name>
    <dbReference type="NCBI Taxonomy" id="84607"/>
    <lineage>
        <taxon>Eukaryota</taxon>
        <taxon>Fungi</taxon>
        <taxon>Dikarya</taxon>
        <taxon>Basidiomycota</taxon>
        <taxon>Agaricomycotina</taxon>
        <taxon>Agaricomycetes</taxon>
        <taxon>Agaricomycetidae</taxon>
        <taxon>Agaricales</taxon>
        <taxon>Agaricineae</taxon>
        <taxon>Strophariaceae</taxon>
        <taxon>Agrocybe</taxon>
    </lineage>
</organism>
<dbReference type="SUPFAM" id="SSF52113">
    <property type="entry name" value="BRCT domain"/>
    <property type="match status" value="1"/>
</dbReference>
<sequence>MPDTDAFTSTQPTQGTTQKIFVDDDDSPIQIFAEPGGINNRPRLIRKLKSHGAAICTDPSSAQVILVNQDSSQGRHFIREWATDESKVVLHELWVKKCIEVGRILRQNDSWGGCLAHDNGSPEEEEQEEDGGEVAMPPKSPLPTPRPTPSEVNGTPSVSQALGEALPQGNSRPQDRRTMSPPLSQSPAISVASTSTNGMQQAPSIQPFNMMNGLAPFMQFGSQMQSMFNGANGQLAMPANMMSQQFMSNLLSQHIMSMMMQPSAAQFNPETFSLAMADAISKYASGSQPAFTQPTRSESPIPEPALPFPEVPSRSTDAGTSKKASWSTPASGRQRSPSESSDTPTRVSGSAKKGKKRATSPHPVKRRKVSATSYEESPASQARASSQRKIFQTKSGKELAFFVQIDMHNRFNLVDAIKKNGGRIEKEQELADYAVLYKQAKQQKTFKTLLASAQTAGKIVVPSRYIYDCVEMGTLLDPTDYEFEGVQKKPVMKRTSNVTDNESSDPHNDTDDEPQQGKHRRKDPQTSKKANTPKPKEEGKVSQKQKSSVAVTTPTVDIVKAEIANNLRAQGRRTPTPPPEHTRQPWGNGHKFSLEENQFALTYAELLIARDHTASLNSVCVAIHKKLPHHSLASWRTQFNRIAGDSFEQWRKRSSIAYRKALRESQTAPPTPIDPEPVTSHPAATTTSTHISTSRHVSSRSNGSESESEALYQDDLNIISRYFVQADDNEPEDALWAGLSAKYRCKTKPTWEIFYENHYEDVKKRHGEFAEAMGLTQ</sequence>
<evidence type="ECO:0000313" key="4">
    <source>
        <dbReference type="Proteomes" id="UP000521872"/>
    </source>
</evidence>
<dbReference type="Pfam" id="PF16589">
    <property type="entry name" value="BRCT_2"/>
    <property type="match status" value="1"/>
</dbReference>
<proteinExistence type="predicted"/>
<feature type="domain" description="BRCT" evidence="2">
    <location>
        <begin position="409"/>
        <end position="483"/>
    </location>
</feature>
<feature type="compositionally biased region" description="Acidic residues" evidence="1">
    <location>
        <begin position="121"/>
        <end position="132"/>
    </location>
</feature>
<feature type="compositionally biased region" description="Polar residues" evidence="1">
    <location>
        <begin position="181"/>
        <end position="201"/>
    </location>
</feature>
<comment type="caution">
    <text evidence="3">The sequence shown here is derived from an EMBL/GenBank/DDBJ whole genome shotgun (WGS) entry which is preliminary data.</text>
</comment>
<keyword evidence="4" id="KW-1185">Reference proteome</keyword>
<feature type="compositionally biased region" description="Pro residues" evidence="1">
    <location>
        <begin position="138"/>
        <end position="148"/>
    </location>
</feature>
<feature type="compositionally biased region" description="Polar residues" evidence="1">
    <location>
        <begin position="286"/>
        <end position="298"/>
    </location>
</feature>
<feature type="region of interest" description="Disordered" evidence="1">
    <location>
        <begin position="492"/>
        <end position="553"/>
    </location>
</feature>
<feature type="compositionally biased region" description="Polar residues" evidence="1">
    <location>
        <begin position="151"/>
        <end position="160"/>
    </location>
</feature>
<feature type="compositionally biased region" description="Polar residues" evidence="1">
    <location>
        <begin position="313"/>
        <end position="348"/>
    </location>
</feature>
<feature type="compositionally biased region" description="Basic residues" evidence="1">
    <location>
        <begin position="352"/>
        <end position="369"/>
    </location>
</feature>
<dbReference type="PROSITE" id="PS50172">
    <property type="entry name" value="BRCT"/>
    <property type="match status" value="2"/>
</dbReference>
<dbReference type="InterPro" id="IPR036420">
    <property type="entry name" value="BRCT_dom_sf"/>
</dbReference>
<feature type="domain" description="BRCT" evidence="2">
    <location>
        <begin position="40"/>
        <end position="109"/>
    </location>
</feature>
<accession>A0A8H4R6A7</accession>
<feature type="compositionally biased region" description="Pro residues" evidence="1">
    <location>
        <begin position="301"/>
        <end position="310"/>
    </location>
</feature>
<reference evidence="3 4" key="1">
    <citation type="submission" date="2019-12" db="EMBL/GenBank/DDBJ databases">
        <authorList>
            <person name="Floudas D."/>
            <person name="Bentzer J."/>
            <person name="Ahren D."/>
            <person name="Johansson T."/>
            <person name="Persson P."/>
            <person name="Tunlid A."/>
        </authorList>
    </citation>
    <scope>NUCLEOTIDE SEQUENCE [LARGE SCALE GENOMIC DNA]</scope>
    <source>
        <strain evidence="3 4">CBS 102.39</strain>
    </source>
</reference>
<feature type="compositionally biased region" description="Low complexity" evidence="1">
    <location>
        <begin position="379"/>
        <end position="388"/>
    </location>
</feature>